<proteinExistence type="predicted"/>
<comment type="caution">
    <text evidence="2">The sequence shown here is derived from an EMBL/GenBank/DDBJ whole genome shotgun (WGS) entry which is preliminary data.</text>
</comment>
<feature type="transmembrane region" description="Helical" evidence="1">
    <location>
        <begin position="108"/>
        <end position="132"/>
    </location>
</feature>
<dbReference type="EMBL" id="JXTC01000174">
    <property type="protein sequence ID" value="PON83745.1"/>
    <property type="molecule type" value="Genomic_DNA"/>
</dbReference>
<sequence>MHWALVAPLVSTPSSPNQVLSSHLNKAVLACGLFDGFTYTTFFVMAFLGSEKSTGKNPAAKSPVLNVKLMWTGYNITRPFRVAGAAALAPLIDKALKKIQRYFDFPNLVYAFALVVSLVAASCLAVVGLFILSRWGK</sequence>
<reference evidence="3" key="1">
    <citation type="submission" date="2016-06" db="EMBL/GenBank/DDBJ databases">
        <title>Parallel loss of symbiosis genes in relatives of nitrogen-fixing non-legume Parasponia.</title>
        <authorList>
            <person name="Van Velzen R."/>
            <person name="Holmer R."/>
            <person name="Bu F."/>
            <person name="Rutten L."/>
            <person name="Van Zeijl A."/>
            <person name="Liu W."/>
            <person name="Santuari L."/>
            <person name="Cao Q."/>
            <person name="Sharma T."/>
            <person name="Shen D."/>
            <person name="Roswanjaya Y."/>
            <person name="Wardhani T."/>
            <person name="Kalhor M.S."/>
            <person name="Jansen J."/>
            <person name="Van den Hoogen J."/>
            <person name="Gungor B."/>
            <person name="Hartog M."/>
            <person name="Hontelez J."/>
            <person name="Verver J."/>
            <person name="Yang W.-C."/>
            <person name="Schijlen E."/>
            <person name="Repin R."/>
            <person name="Schilthuizen M."/>
            <person name="Schranz E."/>
            <person name="Heidstra R."/>
            <person name="Miyata K."/>
            <person name="Fedorova E."/>
            <person name="Kohlen W."/>
            <person name="Bisseling T."/>
            <person name="Smit S."/>
            <person name="Geurts R."/>
        </authorList>
    </citation>
    <scope>NUCLEOTIDE SEQUENCE [LARGE SCALE GENOMIC DNA]</scope>
    <source>
        <strain evidence="3">cv. RG33-2</strain>
    </source>
</reference>
<protein>
    <submittedName>
        <fullName evidence="2">Uncharacterized protein</fullName>
    </submittedName>
</protein>
<dbReference type="AlphaFoldDB" id="A0A2P5EDX7"/>
<dbReference type="PANTHER" id="PTHR34370">
    <property type="entry name" value="OS04G0600100 PROTEIN"/>
    <property type="match status" value="1"/>
</dbReference>
<dbReference type="InParanoid" id="A0A2P5EDX7"/>
<dbReference type="PANTHER" id="PTHR34370:SF1">
    <property type="entry name" value="OS04G0600100 PROTEIN"/>
    <property type="match status" value="1"/>
</dbReference>
<dbReference type="Proteomes" id="UP000237000">
    <property type="component" value="Unassembled WGS sequence"/>
</dbReference>
<dbReference type="STRING" id="63057.A0A2P5EDX7"/>
<name>A0A2P5EDX7_TREOI</name>
<evidence type="ECO:0000256" key="1">
    <source>
        <dbReference type="SAM" id="Phobius"/>
    </source>
</evidence>
<keyword evidence="3" id="KW-1185">Reference proteome</keyword>
<feature type="transmembrane region" description="Helical" evidence="1">
    <location>
        <begin position="26"/>
        <end position="48"/>
    </location>
</feature>
<organism evidence="2 3">
    <name type="scientific">Trema orientale</name>
    <name type="common">Charcoal tree</name>
    <name type="synonym">Celtis orientalis</name>
    <dbReference type="NCBI Taxonomy" id="63057"/>
    <lineage>
        <taxon>Eukaryota</taxon>
        <taxon>Viridiplantae</taxon>
        <taxon>Streptophyta</taxon>
        <taxon>Embryophyta</taxon>
        <taxon>Tracheophyta</taxon>
        <taxon>Spermatophyta</taxon>
        <taxon>Magnoliopsida</taxon>
        <taxon>eudicotyledons</taxon>
        <taxon>Gunneridae</taxon>
        <taxon>Pentapetalae</taxon>
        <taxon>rosids</taxon>
        <taxon>fabids</taxon>
        <taxon>Rosales</taxon>
        <taxon>Cannabaceae</taxon>
        <taxon>Trema</taxon>
    </lineage>
</organism>
<dbReference type="OrthoDB" id="2020192at2759"/>
<keyword evidence="1" id="KW-0472">Membrane</keyword>
<accession>A0A2P5EDX7</accession>
<gene>
    <name evidence="2" type="ORF">TorRG33x02_205510</name>
</gene>
<keyword evidence="1" id="KW-1133">Transmembrane helix</keyword>
<evidence type="ECO:0000313" key="3">
    <source>
        <dbReference type="Proteomes" id="UP000237000"/>
    </source>
</evidence>
<keyword evidence="1" id="KW-0812">Transmembrane</keyword>
<evidence type="ECO:0000313" key="2">
    <source>
        <dbReference type="EMBL" id="PON83745.1"/>
    </source>
</evidence>